<keyword evidence="2" id="KW-1133">Transmembrane helix</keyword>
<dbReference type="EMBL" id="JACVVK020000683">
    <property type="protein sequence ID" value="KAK7456534.1"/>
    <property type="molecule type" value="Genomic_DNA"/>
</dbReference>
<sequence>MDVWLYTVIIVLLALLCMALFIFRMFCRPTQSESTSVPQPELVPWGTDVLLDSVSEAIRDYISISLGEDDEDGAQPGTSGQAEPRRPDDADDDGSTRMCSCMRLSTYSRRRQGNDDATVLQPLREENQEPAHDEDPRREQSTQMVESPSSDSEVQALGWIFGEPPLFGDPPPPYFSVAGDSGLCKADQLRPLTGEMQPAII</sequence>
<feature type="region of interest" description="Disordered" evidence="1">
    <location>
        <begin position="110"/>
        <end position="154"/>
    </location>
</feature>
<reference evidence="4" key="1">
    <citation type="submission" date="2020-09" db="EMBL/GenBank/DDBJ databases">
        <authorList>
            <person name="Won Y."/>
        </authorList>
    </citation>
    <scope>NUCLEOTIDE SEQUENCE</scope>
    <source>
        <strain evidence="4">Wonlab-2016</strain>
        <tissue evidence="4">Foot muscle</tissue>
    </source>
</reference>
<keyword evidence="2" id="KW-0812">Transmembrane</keyword>
<evidence type="ECO:0000256" key="2">
    <source>
        <dbReference type="SAM" id="Phobius"/>
    </source>
</evidence>
<keyword evidence="5" id="KW-1185">Reference proteome</keyword>
<feature type="compositionally biased region" description="Polar residues" evidence="1">
    <location>
        <begin position="141"/>
        <end position="153"/>
    </location>
</feature>
<comment type="caution">
    <text evidence="4">The sequence shown here is derived from an EMBL/GenBank/DDBJ whole genome shotgun (WGS) entry which is preliminary data.</text>
</comment>
<reference evidence="4" key="3">
    <citation type="submission" date="2023-01" db="EMBL/GenBank/DDBJ databases">
        <authorList>
            <person name="Patra A."/>
        </authorList>
    </citation>
    <scope>NUCLEOTIDE SEQUENCE</scope>
    <source>
        <strain evidence="4">Wonlab-2016</strain>
        <tissue evidence="4">Foot muscle</tissue>
    </source>
</reference>
<evidence type="ECO:0000313" key="3">
    <source>
        <dbReference type="EMBL" id="KAK7456534.1"/>
    </source>
</evidence>
<gene>
    <name evidence="4" type="ORF">BaRGS_00037568</name>
    <name evidence="3" type="ORF">BaRGS_00039355</name>
</gene>
<feature type="region of interest" description="Disordered" evidence="1">
    <location>
        <begin position="65"/>
        <end position="97"/>
    </location>
</feature>
<evidence type="ECO:0000313" key="5">
    <source>
        <dbReference type="Proteomes" id="UP001519460"/>
    </source>
</evidence>
<feature type="compositionally biased region" description="Basic and acidic residues" evidence="1">
    <location>
        <begin position="123"/>
        <end position="140"/>
    </location>
</feature>
<name>A0ABD0J8B8_9CAEN</name>
<proteinExistence type="predicted"/>
<keyword evidence="2" id="KW-0472">Membrane</keyword>
<evidence type="ECO:0000313" key="4">
    <source>
        <dbReference type="EMBL" id="KAK7465877.1"/>
    </source>
</evidence>
<accession>A0ABD0J8B8</accession>
<organism evidence="4 5">
    <name type="scientific">Batillaria attramentaria</name>
    <dbReference type="NCBI Taxonomy" id="370345"/>
    <lineage>
        <taxon>Eukaryota</taxon>
        <taxon>Metazoa</taxon>
        <taxon>Spiralia</taxon>
        <taxon>Lophotrochozoa</taxon>
        <taxon>Mollusca</taxon>
        <taxon>Gastropoda</taxon>
        <taxon>Caenogastropoda</taxon>
        <taxon>Sorbeoconcha</taxon>
        <taxon>Cerithioidea</taxon>
        <taxon>Batillariidae</taxon>
        <taxon>Batillaria</taxon>
    </lineage>
</organism>
<dbReference type="Proteomes" id="UP001519460">
    <property type="component" value="Unassembled WGS sequence"/>
</dbReference>
<evidence type="ECO:0000256" key="1">
    <source>
        <dbReference type="SAM" id="MobiDB-lite"/>
    </source>
</evidence>
<dbReference type="EMBL" id="JACVVK020000567">
    <property type="protein sequence ID" value="KAK7465877.1"/>
    <property type="molecule type" value="Genomic_DNA"/>
</dbReference>
<dbReference type="AlphaFoldDB" id="A0ABD0J8B8"/>
<protein>
    <submittedName>
        <fullName evidence="4">Uncharacterized protein</fullName>
    </submittedName>
</protein>
<reference evidence="4 5" key="2">
    <citation type="journal article" date="2023" name="Sci. Data">
        <title>Genome assembly of the Korean intertidal mud-creeper Batillaria attramentaria.</title>
        <authorList>
            <person name="Patra A.K."/>
            <person name="Ho P.T."/>
            <person name="Jun S."/>
            <person name="Lee S.J."/>
            <person name="Kim Y."/>
            <person name="Won Y.J."/>
        </authorList>
    </citation>
    <scope>NUCLEOTIDE SEQUENCE [LARGE SCALE GENOMIC DNA]</scope>
    <source>
        <strain evidence="4">Wonlab-2016</strain>
    </source>
</reference>
<feature type="transmembrane region" description="Helical" evidence="2">
    <location>
        <begin position="6"/>
        <end position="26"/>
    </location>
</feature>